<gene>
    <name evidence="3" type="ORF">E8A74_13325</name>
</gene>
<dbReference type="PANTHER" id="PTHR32234:SF0">
    <property type="entry name" value="THIOL:DISULFIDE INTERCHANGE PROTEIN DSBD"/>
    <property type="match status" value="1"/>
</dbReference>
<dbReference type="GO" id="GO:0015035">
    <property type="term" value="F:protein-disulfide reductase activity"/>
    <property type="evidence" value="ECO:0007669"/>
    <property type="project" value="TreeGrafter"/>
</dbReference>
<keyword evidence="4" id="KW-1185">Reference proteome</keyword>
<dbReference type="InterPro" id="IPR036249">
    <property type="entry name" value="Thioredoxin-like_sf"/>
</dbReference>
<dbReference type="SUPFAM" id="SSF52833">
    <property type="entry name" value="Thioredoxin-like"/>
    <property type="match status" value="1"/>
</dbReference>
<reference evidence="3 4" key="1">
    <citation type="submission" date="2019-04" db="EMBL/GenBank/DDBJ databases">
        <authorList>
            <person name="Li Y."/>
            <person name="Wang J."/>
        </authorList>
    </citation>
    <scope>NUCLEOTIDE SEQUENCE [LARGE SCALE GENOMIC DNA]</scope>
    <source>
        <strain evidence="3 4">DSM 14668</strain>
    </source>
</reference>
<organism evidence="3 4">
    <name type="scientific">Polyangium fumosum</name>
    <dbReference type="NCBI Taxonomy" id="889272"/>
    <lineage>
        <taxon>Bacteria</taxon>
        <taxon>Pseudomonadati</taxon>
        <taxon>Myxococcota</taxon>
        <taxon>Polyangia</taxon>
        <taxon>Polyangiales</taxon>
        <taxon>Polyangiaceae</taxon>
        <taxon>Polyangium</taxon>
    </lineage>
</organism>
<evidence type="ECO:0000313" key="3">
    <source>
        <dbReference type="EMBL" id="TKD09247.1"/>
    </source>
</evidence>
<feature type="region of interest" description="Disordered" evidence="1">
    <location>
        <begin position="1"/>
        <end position="36"/>
    </location>
</feature>
<dbReference type="Gene3D" id="3.40.30.10">
    <property type="entry name" value="Glutaredoxin"/>
    <property type="match status" value="1"/>
</dbReference>
<dbReference type="OrthoDB" id="9790390at2"/>
<evidence type="ECO:0000313" key="4">
    <source>
        <dbReference type="Proteomes" id="UP000309215"/>
    </source>
</evidence>
<dbReference type="AlphaFoldDB" id="A0A4U1JE61"/>
<name>A0A4U1JE61_9BACT</name>
<comment type="caution">
    <text evidence="3">The sequence shown here is derived from an EMBL/GenBank/DDBJ whole genome shotgun (WGS) entry which is preliminary data.</text>
</comment>
<dbReference type="EMBL" id="SSMQ01000011">
    <property type="protein sequence ID" value="TKD09247.1"/>
    <property type="molecule type" value="Genomic_DNA"/>
</dbReference>
<dbReference type="Proteomes" id="UP000309215">
    <property type="component" value="Unassembled WGS sequence"/>
</dbReference>
<evidence type="ECO:0000256" key="1">
    <source>
        <dbReference type="SAM" id="MobiDB-lite"/>
    </source>
</evidence>
<dbReference type="GO" id="GO:0045454">
    <property type="term" value="P:cell redox homeostasis"/>
    <property type="evidence" value="ECO:0007669"/>
    <property type="project" value="TreeGrafter"/>
</dbReference>
<protein>
    <recommendedName>
        <fullName evidence="2">Thioredoxin domain-containing protein</fullName>
    </recommendedName>
</protein>
<sequence length="218" mass="23167">MRLRARRSHVRDALLRQGQVTLPGGGSRSTDPQSPARFRLVRFSKPAIDPRAFVLAASACLVACAARAPEPAPVVAIVGGAPAVVIVGDPEPKGAASSPSLRPWVWETDEPRARARAAREGVPLVVHLSAAWSAASIAMAREVWSDPRIQLQRTPLVALRIDLTDETPDAELWAARYGVSTVPTTLVLDADGREVARLLGACTVEEVLAAIRKAAADP</sequence>
<dbReference type="InterPro" id="IPR013766">
    <property type="entry name" value="Thioredoxin_domain"/>
</dbReference>
<accession>A0A4U1JE61</accession>
<evidence type="ECO:0000259" key="2">
    <source>
        <dbReference type="PROSITE" id="PS51352"/>
    </source>
</evidence>
<feature type="domain" description="Thioredoxin" evidence="2">
    <location>
        <begin position="85"/>
        <end position="216"/>
    </location>
</feature>
<dbReference type="Pfam" id="PF13899">
    <property type="entry name" value="Thioredoxin_7"/>
    <property type="match status" value="1"/>
</dbReference>
<dbReference type="PANTHER" id="PTHR32234">
    <property type="entry name" value="THIOL:DISULFIDE INTERCHANGE PROTEIN DSBD"/>
    <property type="match status" value="1"/>
</dbReference>
<dbReference type="PROSITE" id="PS51352">
    <property type="entry name" value="THIOREDOXIN_2"/>
    <property type="match status" value="1"/>
</dbReference>
<proteinExistence type="predicted"/>